<dbReference type="InterPro" id="IPR007065">
    <property type="entry name" value="HPP"/>
</dbReference>
<dbReference type="PANTHER" id="PTHR33741">
    <property type="entry name" value="TRANSMEMBRANE PROTEIN DDB_G0269096-RELATED"/>
    <property type="match status" value="1"/>
</dbReference>
<feature type="transmembrane region" description="Helical" evidence="1">
    <location>
        <begin position="144"/>
        <end position="164"/>
    </location>
</feature>
<dbReference type="InterPro" id="IPR058581">
    <property type="entry name" value="TM_HPP"/>
</dbReference>
<sequence>MSTVAPPPEPLRWHIDLDRYLNPFLPASVLPRLPAPAAHFLGYRTPDQPPRSLGNLLVVFWTFIGIFSSLTIIGAVVQEIPSFRNVPTIVGSFGAAAVLDFYAIESPLAQPRNTFVGQTISSVIGISVCKLFQLSPQKFESVRWIAGSLACATATTAMGLAGAVHPPAGATALMAVMDDSVVALGWFFIAPVLFGSALMLSIALLINNIQRRFPYYWWSPGPTGTFWSETGTELEGSGKKSIGAESSASETKAGRPASCLEDVEMQVRFGFAEGCELVVSKGLVQVPSGVYLSHEEKGILDRLSQRL</sequence>
<feature type="domain" description="HPP transmembrane region" evidence="2">
    <location>
        <begin position="55"/>
        <end position="214"/>
    </location>
</feature>
<gene>
    <name evidence="3" type="ORF">B0T25DRAFT_363757</name>
</gene>
<dbReference type="Pfam" id="PF04982">
    <property type="entry name" value="TM_HPP"/>
    <property type="match status" value="1"/>
</dbReference>
<reference evidence="3" key="2">
    <citation type="submission" date="2023-06" db="EMBL/GenBank/DDBJ databases">
        <authorList>
            <consortium name="Lawrence Berkeley National Laboratory"/>
            <person name="Haridas S."/>
            <person name="Hensen N."/>
            <person name="Bonometti L."/>
            <person name="Westerberg I."/>
            <person name="Brannstrom I.O."/>
            <person name="Guillou S."/>
            <person name="Cros-Aarteil S."/>
            <person name="Calhoun S."/>
            <person name="Kuo A."/>
            <person name="Mondo S."/>
            <person name="Pangilinan J."/>
            <person name="Riley R."/>
            <person name="Labutti K."/>
            <person name="Andreopoulos B."/>
            <person name="Lipzen A."/>
            <person name="Chen C."/>
            <person name="Yanf M."/>
            <person name="Daum C."/>
            <person name="Ng V."/>
            <person name="Clum A."/>
            <person name="Steindorff A."/>
            <person name="Ohm R."/>
            <person name="Martin F."/>
            <person name="Silar P."/>
            <person name="Natvig D."/>
            <person name="Lalanne C."/>
            <person name="Gautier V."/>
            <person name="Ament-Velasquez S.L."/>
            <person name="Kruys A."/>
            <person name="Hutchinson M.I."/>
            <person name="Powell A.J."/>
            <person name="Barry K."/>
            <person name="Miller A.N."/>
            <person name="Grigoriev I.V."/>
            <person name="Debuchy R."/>
            <person name="Gladieux P."/>
            <person name="Thoren M.H."/>
            <person name="Johannesson H."/>
        </authorList>
    </citation>
    <scope>NUCLEOTIDE SEQUENCE</scope>
    <source>
        <strain evidence="3">CBS 955.72</strain>
    </source>
</reference>
<evidence type="ECO:0000313" key="4">
    <source>
        <dbReference type="Proteomes" id="UP001275084"/>
    </source>
</evidence>
<organism evidence="3 4">
    <name type="scientific">Lasiosphaeria hispida</name>
    <dbReference type="NCBI Taxonomy" id="260671"/>
    <lineage>
        <taxon>Eukaryota</taxon>
        <taxon>Fungi</taxon>
        <taxon>Dikarya</taxon>
        <taxon>Ascomycota</taxon>
        <taxon>Pezizomycotina</taxon>
        <taxon>Sordariomycetes</taxon>
        <taxon>Sordariomycetidae</taxon>
        <taxon>Sordariales</taxon>
        <taxon>Lasiosphaeriaceae</taxon>
        <taxon>Lasiosphaeria</taxon>
    </lineage>
</organism>
<keyword evidence="1" id="KW-0812">Transmembrane</keyword>
<reference evidence="3" key="1">
    <citation type="journal article" date="2023" name="Mol. Phylogenet. Evol.">
        <title>Genome-scale phylogeny and comparative genomics of the fungal order Sordariales.</title>
        <authorList>
            <person name="Hensen N."/>
            <person name="Bonometti L."/>
            <person name="Westerberg I."/>
            <person name="Brannstrom I.O."/>
            <person name="Guillou S."/>
            <person name="Cros-Aarteil S."/>
            <person name="Calhoun S."/>
            <person name="Haridas S."/>
            <person name="Kuo A."/>
            <person name="Mondo S."/>
            <person name="Pangilinan J."/>
            <person name="Riley R."/>
            <person name="LaButti K."/>
            <person name="Andreopoulos B."/>
            <person name="Lipzen A."/>
            <person name="Chen C."/>
            <person name="Yan M."/>
            <person name="Daum C."/>
            <person name="Ng V."/>
            <person name="Clum A."/>
            <person name="Steindorff A."/>
            <person name="Ohm R.A."/>
            <person name="Martin F."/>
            <person name="Silar P."/>
            <person name="Natvig D.O."/>
            <person name="Lalanne C."/>
            <person name="Gautier V."/>
            <person name="Ament-Velasquez S.L."/>
            <person name="Kruys A."/>
            <person name="Hutchinson M.I."/>
            <person name="Powell A.J."/>
            <person name="Barry K."/>
            <person name="Miller A.N."/>
            <person name="Grigoriev I.V."/>
            <person name="Debuchy R."/>
            <person name="Gladieux P."/>
            <person name="Hiltunen Thoren M."/>
            <person name="Johannesson H."/>
        </authorList>
    </citation>
    <scope>NUCLEOTIDE SEQUENCE</scope>
    <source>
        <strain evidence="3">CBS 955.72</strain>
    </source>
</reference>
<dbReference type="Proteomes" id="UP001275084">
    <property type="component" value="Unassembled WGS sequence"/>
</dbReference>
<name>A0AAJ0H571_9PEZI</name>
<dbReference type="AlphaFoldDB" id="A0AAJ0H571"/>
<dbReference type="EMBL" id="JAUIQD010000009">
    <property type="protein sequence ID" value="KAK3339816.1"/>
    <property type="molecule type" value="Genomic_DNA"/>
</dbReference>
<feature type="transmembrane region" description="Helical" evidence="1">
    <location>
        <begin position="89"/>
        <end position="109"/>
    </location>
</feature>
<accession>A0AAJ0H571</accession>
<dbReference type="PANTHER" id="PTHR33741:SF5">
    <property type="entry name" value="TRANSMEMBRANE PROTEIN DDB_G0269096-RELATED"/>
    <property type="match status" value="1"/>
</dbReference>
<evidence type="ECO:0000313" key="3">
    <source>
        <dbReference type="EMBL" id="KAK3339816.1"/>
    </source>
</evidence>
<keyword evidence="1" id="KW-0472">Membrane</keyword>
<feature type="transmembrane region" description="Helical" evidence="1">
    <location>
        <begin position="115"/>
        <end position="132"/>
    </location>
</feature>
<proteinExistence type="predicted"/>
<feature type="transmembrane region" description="Helical" evidence="1">
    <location>
        <begin position="184"/>
        <end position="206"/>
    </location>
</feature>
<evidence type="ECO:0000256" key="1">
    <source>
        <dbReference type="SAM" id="Phobius"/>
    </source>
</evidence>
<evidence type="ECO:0000259" key="2">
    <source>
        <dbReference type="Pfam" id="PF04982"/>
    </source>
</evidence>
<feature type="transmembrane region" description="Helical" evidence="1">
    <location>
        <begin position="56"/>
        <end position="77"/>
    </location>
</feature>
<comment type="caution">
    <text evidence="3">The sequence shown here is derived from an EMBL/GenBank/DDBJ whole genome shotgun (WGS) entry which is preliminary data.</text>
</comment>
<protein>
    <submittedName>
        <fullName evidence="3">HPP family-domain-containing protein</fullName>
    </submittedName>
</protein>
<keyword evidence="1" id="KW-1133">Transmembrane helix</keyword>
<keyword evidence="4" id="KW-1185">Reference proteome</keyword>